<dbReference type="InterPro" id="IPR045079">
    <property type="entry name" value="Oxoprolinase-like"/>
</dbReference>
<accession>A0A060HPX4</accession>
<evidence type="ECO:0000313" key="3">
    <source>
        <dbReference type="EMBL" id="AIC15247.1"/>
    </source>
</evidence>
<dbReference type="Gene3D" id="3.30.420.40">
    <property type="match status" value="1"/>
</dbReference>
<feature type="domain" description="Hydantoinase A/oxoprolinase" evidence="1">
    <location>
        <begin position="195"/>
        <end position="502"/>
    </location>
</feature>
<sequence>MQAAARRIRVGIDVGGTFTKAVAIDMAKGSIIGKVTVPTTHSSSEGVSTGIVQALKTLMQRHAITNSEIELISHSTTQAVNALLEGDTAKVGIVGMGVGLEKSNVIKRTNVRNVELAPNKYLHTCYRFLDTSKYLEDGQVRQAIAELKGEGAQVIVVSEAYGVDDPSNELFVMQNSDVPATAGHELTGIYGLEIRTLTAAINAGILPKATGTAKFVESAVRNEGITAPVLIMKGDGGVTSMRTFQSKPIITVLSGPAASVAGALLHLRVIDGVFVEVGGTSTNVCVIKDGRPEIRYVTITQHPTCIRSLDVRVAGVAGGSLVRWSGRKITDVGPRSAHIAGLPYSCFAQPDELEGGQIITFSPKEGDPIDYVAIEAGGRRFAITNTCAANALGLVPEGDYARANTESARIALSILASRLGTTMEQAAGMILDISAKKVLEIVEPMVKEYKLKRERVVFVGGGGGASVLVPYVARKMQLSHKIAEHAEVISSIGVAAAMIHEEVEKTVNDPRPEDITELADQVKKTALERGALPESITIQSEFISERSLLRVTAMGNVSLDIGTANAPEIGDSEAHVLACELFGVSEGVQRIFDMQNYHIFACEMSKKKLFLKSKKQPVLVLDKYGRVRLSVDNAAIFNGAPDDVADRVDEILHEHRDSGRGLAPQVHILDGVKLMDFSSLTAPEHVAKAVRDELKKAAAKDVAAIVRLQ</sequence>
<dbReference type="RefSeq" id="WP_075054302.1">
    <property type="nucleotide sequence ID" value="NZ_CP007536.1"/>
</dbReference>
<dbReference type="PANTHER" id="PTHR11365">
    <property type="entry name" value="5-OXOPROLINASE RELATED"/>
    <property type="match status" value="1"/>
</dbReference>
<dbReference type="HOGENOM" id="CLU_014140_0_0_2"/>
<dbReference type="EMBL" id="CP007536">
    <property type="protein sequence ID" value="AIC15247.1"/>
    <property type="molecule type" value="Genomic_DNA"/>
</dbReference>
<dbReference type="SUPFAM" id="SSF53067">
    <property type="entry name" value="Actin-like ATPase domain"/>
    <property type="match status" value="1"/>
</dbReference>
<evidence type="ECO:0000259" key="1">
    <source>
        <dbReference type="Pfam" id="PF01968"/>
    </source>
</evidence>
<name>A0A060HPX4_9ARCH</name>
<dbReference type="GO" id="GO:0005829">
    <property type="term" value="C:cytosol"/>
    <property type="evidence" value="ECO:0007669"/>
    <property type="project" value="TreeGrafter"/>
</dbReference>
<dbReference type="AlphaFoldDB" id="A0A060HPX4"/>
<dbReference type="InterPro" id="IPR043129">
    <property type="entry name" value="ATPase_NBD"/>
</dbReference>
<reference evidence="3 4" key="1">
    <citation type="journal article" date="2014" name="Int. J. Syst. Evol. Microbiol.">
        <title>Nitrososphaera viennensis gen. nov., sp. nov., an aerobic and mesophilic, ammonia-oxidizing archaeon from soil and a member of the archaeal phylum Thaumarchaeota.</title>
        <authorList>
            <person name="Stieglmeier M."/>
            <person name="Klingl A."/>
            <person name="Alves R.J."/>
            <person name="Rittmann S.K."/>
            <person name="Melcher M."/>
            <person name="Leisch N."/>
            <person name="Schleper C."/>
        </authorList>
    </citation>
    <scope>NUCLEOTIDE SEQUENCE [LARGE SCALE GENOMIC DNA]</scope>
    <source>
        <strain evidence="3">EN76</strain>
    </source>
</reference>
<evidence type="ECO:0000313" key="4">
    <source>
        <dbReference type="Proteomes" id="UP000027093"/>
    </source>
</evidence>
<dbReference type="GO" id="GO:0006749">
    <property type="term" value="P:glutathione metabolic process"/>
    <property type="evidence" value="ECO:0007669"/>
    <property type="project" value="TreeGrafter"/>
</dbReference>
<evidence type="ECO:0000259" key="2">
    <source>
        <dbReference type="Pfam" id="PF05378"/>
    </source>
</evidence>
<gene>
    <name evidence="3" type="ORF">NVIE_010210</name>
</gene>
<dbReference type="Pfam" id="PF05378">
    <property type="entry name" value="Hydant_A_N"/>
    <property type="match status" value="1"/>
</dbReference>
<dbReference type="KEGG" id="nvn:NVIE_010210"/>
<feature type="domain" description="Hydantoinase/oxoprolinase N-terminal" evidence="2">
    <location>
        <begin position="9"/>
        <end position="172"/>
    </location>
</feature>
<dbReference type="Pfam" id="PF01968">
    <property type="entry name" value="Hydantoinase_A"/>
    <property type="match status" value="1"/>
</dbReference>
<protein>
    <submittedName>
        <fullName evidence="3">Hydantoinase/oxoprolinase</fullName>
    </submittedName>
</protein>
<dbReference type="PANTHER" id="PTHR11365:SF23">
    <property type="entry name" value="HYPOTHETICAL 5-OXOPROLINASE (EUROFUNG)-RELATED"/>
    <property type="match status" value="1"/>
</dbReference>
<proteinExistence type="predicted"/>
<organism evidence="3 4">
    <name type="scientific">Nitrososphaera viennensis EN76</name>
    <dbReference type="NCBI Taxonomy" id="926571"/>
    <lineage>
        <taxon>Archaea</taxon>
        <taxon>Nitrososphaerota</taxon>
        <taxon>Nitrososphaeria</taxon>
        <taxon>Nitrososphaerales</taxon>
        <taxon>Nitrososphaeraceae</taxon>
        <taxon>Nitrososphaera</taxon>
    </lineage>
</organism>
<dbReference type="OrthoDB" id="8261at2157"/>
<dbReference type="GeneID" id="74946286"/>
<dbReference type="Proteomes" id="UP000027093">
    <property type="component" value="Chromosome"/>
</dbReference>
<dbReference type="STRING" id="926571.NVIE_010210"/>
<dbReference type="GO" id="GO:0017168">
    <property type="term" value="F:5-oxoprolinase (ATP-hydrolyzing) activity"/>
    <property type="evidence" value="ECO:0007669"/>
    <property type="project" value="TreeGrafter"/>
</dbReference>
<keyword evidence="4" id="KW-1185">Reference proteome</keyword>
<dbReference type="InterPro" id="IPR002821">
    <property type="entry name" value="Hydantoinase_A"/>
</dbReference>
<dbReference type="InterPro" id="IPR008040">
    <property type="entry name" value="Hydant_A_N"/>
</dbReference>